<dbReference type="GO" id="GO:0005829">
    <property type="term" value="C:cytosol"/>
    <property type="evidence" value="ECO:0007669"/>
    <property type="project" value="TreeGrafter"/>
</dbReference>
<accession>A0A2R6S3S0</accession>
<dbReference type="InterPro" id="IPR036812">
    <property type="entry name" value="NAD(P)_OxRdtase_dom_sf"/>
</dbReference>
<dbReference type="STRING" id="98765.A0A2R6S3S0"/>
<dbReference type="InterPro" id="IPR023210">
    <property type="entry name" value="NADP_OxRdtase_dom"/>
</dbReference>
<dbReference type="Proteomes" id="UP000186601">
    <property type="component" value="Unassembled WGS sequence"/>
</dbReference>
<keyword evidence="3" id="KW-1185">Reference proteome</keyword>
<dbReference type="EMBL" id="MLYV02000095">
    <property type="protein sequence ID" value="PSS36859.1"/>
    <property type="molecule type" value="Genomic_DNA"/>
</dbReference>
<dbReference type="GO" id="GO:0070485">
    <property type="term" value="P:dehydro-D-arabinono-1,4-lactone biosynthetic process"/>
    <property type="evidence" value="ECO:0007669"/>
    <property type="project" value="TreeGrafter"/>
</dbReference>
<feature type="domain" description="NADP-dependent oxidoreductase" evidence="1">
    <location>
        <begin position="22"/>
        <end position="189"/>
    </location>
</feature>
<evidence type="ECO:0000259" key="1">
    <source>
        <dbReference type="Pfam" id="PF00248"/>
    </source>
</evidence>
<dbReference type="GO" id="GO:0045290">
    <property type="term" value="F:D-arabinose 1-dehydrogenase [NAD(P)+] activity"/>
    <property type="evidence" value="ECO:0007669"/>
    <property type="project" value="TreeGrafter"/>
</dbReference>
<dbReference type="AlphaFoldDB" id="A0A2R6S3S0"/>
<dbReference type="OrthoDB" id="5286008at2759"/>
<sequence>MAEYGLTEGLEGKIWGPGDQIILDAIAELRKLKQEGLIRHIGITGYPLPVLLRLSLLVLHTPPYEPLDVLLNYSHLNLQNSTFAIFLPHFRERARIAQLITASPLNMGLLTPSQPPWHPAPRTLLEASQKTNEALRDGHNGLPKISLGFAYRKAEELGIPTVVGLSKMKEVHETIRIWRELNTEGKEDIAKMRDEEGIALKCLEEFQGYSWASPP</sequence>
<reference evidence="2 3" key="1">
    <citation type="submission" date="2018-02" db="EMBL/GenBank/DDBJ databases">
        <title>Genome sequence of the basidiomycete white-rot fungus Phlebia centrifuga.</title>
        <authorList>
            <person name="Granchi Z."/>
            <person name="Peng M."/>
            <person name="de Vries R.P."/>
            <person name="Hilden K."/>
            <person name="Makela M.R."/>
            <person name="Grigoriev I."/>
            <person name="Riley R."/>
        </authorList>
    </citation>
    <scope>NUCLEOTIDE SEQUENCE [LARGE SCALE GENOMIC DNA]</scope>
    <source>
        <strain evidence="2 3">FBCC195</strain>
    </source>
</reference>
<dbReference type="PANTHER" id="PTHR42686:SF1">
    <property type="entry name" value="GH17980P-RELATED"/>
    <property type="match status" value="1"/>
</dbReference>
<evidence type="ECO:0000313" key="3">
    <source>
        <dbReference type="Proteomes" id="UP000186601"/>
    </source>
</evidence>
<organism evidence="2 3">
    <name type="scientific">Hermanssonia centrifuga</name>
    <dbReference type="NCBI Taxonomy" id="98765"/>
    <lineage>
        <taxon>Eukaryota</taxon>
        <taxon>Fungi</taxon>
        <taxon>Dikarya</taxon>
        <taxon>Basidiomycota</taxon>
        <taxon>Agaricomycotina</taxon>
        <taxon>Agaricomycetes</taxon>
        <taxon>Polyporales</taxon>
        <taxon>Meruliaceae</taxon>
        <taxon>Hermanssonia</taxon>
    </lineage>
</organism>
<name>A0A2R6S3S0_9APHY</name>
<evidence type="ECO:0000313" key="2">
    <source>
        <dbReference type="EMBL" id="PSS36859.1"/>
    </source>
</evidence>
<protein>
    <recommendedName>
        <fullName evidence="1">NADP-dependent oxidoreductase domain-containing protein</fullName>
    </recommendedName>
</protein>
<proteinExistence type="predicted"/>
<dbReference type="Pfam" id="PF00248">
    <property type="entry name" value="Aldo_ket_red"/>
    <property type="match status" value="1"/>
</dbReference>
<dbReference type="InterPro" id="IPR020471">
    <property type="entry name" value="AKR"/>
</dbReference>
<dbReference type="PANTHER" id="PTHR42686">
    <property type="entry name" value="GH17980P-RELATED"/>
    <property type="match status" value="1"/>
</dbReference>
<comment type="caution">
    <text evidence="2">The sequence shown here is derived from an EMBL/GenBank/DDBJ whole genome shotgun (WGS) entry which is preliminary data.</text>
</comment>
<dbReference type="Gene3D" id="3.20.20.100">
    <property type="entry name" value="NADP-dependent oxidoreductase domain"/>
    <property type="match status" value="1"/>
</dbReference>
<dbReference type="SUPFAM" id="SSF51430">
    <property type="entry name" value="NAD(P)-linked oxidoreductase"/>
    <property type="match status" value="1"/>
</dbReference>
<gene>
    <name evidence="2" type="ORF">PHLCEN_2v1287</name>
</gene>